<sequence>MPHSPLATPTRSPGARPSGDRPSGARAVSRCDLLGEVPYSDVPGQLFRPYLGGGHAATLDRIAAWMAEAGMRARIDPAGNIVGRYEGSMPDAPALLLGSHVDSVRDAGRYDGMLGVMLGIETVAHFAERGRRFPFALEVIGFGDEEGSRFPVSMLCSRAVAGALAGQDMAQDMVDAQGTSLADALGGFGLDLARFSQAARRRADVLAYVEAHIEQGPVLEAADRPLGVVSAIAAQYRFQADVTGVAGHAGTMAMDLRRDALAAAAEMVLAIERIGGGGPPDLVATVGRLAVGPGVPNVVPGTVGFTIDVRAGTHAVRDGAARAIRAALSEIAARRQVTLDLAQQQDLPATPCDPALTGLLEEAVRQATGHAPHVLVSGAGHDAMAMARLAPVGMLFLRCAGGISHNPAEAVDEADADCALRALTDFVARFAEAHQAGRR</sequence>
<evidence type="ECO:0000313" key="10">
    <source>
        <dbReference type="Proteomes" id="UP001449795"/>
    </source>
</evidence>
<dbReference type="PANTHER" id="PTHR32494">
    <property type="entry name" value="ALLANTOATE DEIMINASE-RELATED"/>
    <property type="match status" value="1"/>
</dbReference>
<dbReference type="RefSeq" id="WP_342627700.1">
    <property type="nucleotide sequence ID" value="NZ_CP152276.1"/>
</dbReference>
<name>A0ABZ3D2D8_9PROT</name>
<comment type="cofactor">
    <cofactor evidence="1">
        <name>Mn(2+)</name>
        <dbReference type="ChEBI" id="CHEBI:29035"/>
    </cofactor>
</comment>
<dbReference type="EMBL" id="CP152276">
    <property type="protein sequence ID" value="XAE41870.1"/>
    <property type="molecule type" value="Genomic_DNA"/>
</dbReference>
<dbReference type="Pfam" id="PF07687">
    <property type="entry name" value="M20_dimer"/>
    <property type="match status" value="1"/>
</dbReference>
<dbReference type="PANTHER" id="PTHR32494:SF19">
    <property type="entry name" value="ALLANTOATE DEIMINASE-RELATED"/>
    <property type="match status" value="1"/>
</dbReference>
<comment type="similarity">
    <text evidence="2">Belongs to the peptidase M20 family.</text>
</comment>
<evidence type="ECO:0000256" key="6">
    <source>
        <dbReference type="ARBA" id="ARBA00023211"/>
    </source>
</evidence>
<evidence type="ECO:0000256" key="7">
    <source>
        <dbReference type="SAM" id="MobiDB-lite"/>
    </source>
</evidence>
<dbReference type="PIRSF" id="PIRSF001235">
    <property type="entry name" value="Amidase_carbamoylase"/>
    <property type="match status" value="1"/>
</dbReference>
<keyword evidence="10" id="KW-1185">Reference proteome</keyword>
<dbReference type="CDD" id="cd03884">
    <property type="entry name" value="M20_bAS"/>
    <property type="match status" value="1"/>
</dbReference>
<keyword evidence="6" id="KW-0464">Manganese</keyword>
<dbReference type="InterPro" id="IPR011650">
    <property type="entry name" value="Peptidase_M20_dimer"/>
</dbReference>
<dbReference type="Gene3D" id="3.30.70.360">
    <property type="match status" value="1"/>
</dbReference>
<feature type="domain" description="Peptidase M20 dimerisation" evidence="8">
    <location>
        <begin position="239"/>
        <end position="333"/>
    </location>
</feature>
<feature type="region of interest" description="Disordered" evidence="7">
    <location>
        <begin position="1"/>
        <end position="26"/>
    </location>
</feature>
<dbReference type="Gene3D" id="3.40.630.10">
    <property type="entry name" value="Zn peptidases"/>
    <property type="match status" value="1"/>
</dbReference>
<dbReference type="InterPro" id="IPR036264">
    <property type="entry name" value="Bact_exopeptidase_dim_dom"/>
</dbReference>
<comment type="subunit">
    <text evidence="3">Homodimer.</text>
</comment>
<dbReference type="InterPro" id="IPR010158">
    <property type="entry name" value="Amidase_Cbmase"/>
</dbReference>
<dbReference type="SUPFAM" id="SSF55031">
    <property type="entry name" value="Bacterial exopeptidase dimerisation domain"/>
    <property type="match status" value="1"/>
</dbReference>
<dbReference type="SUPFAM" id="SSF53187">
    <property type="entry name" value="Zn-dependent exopeptidases"/>
    <property type="match status" value="1"/>
</dbReference>
<proteinExistence type="inferred from homology"/>
<evidence type="ECO:0000256" key="1">
    <source>
        <dbReference type="ARBA" id="ARBA00001936"/>
    </source>
</evidence>
<protein>
    <submittedName>
        <fullName evidence="9">Allantoate amidohydrolase</fullName>
    </submittedName>
</protein>
<keyword evidence="4" id="KW-0479">Metal-binding</keyword>
<accession>A0ABZ3D2D8</accession>
<evidence type="ECO:0000259" key="8">
    <source>
        <dbReference type="Pfam" id="PF07687"/>
    </source>
</evidence>
<keyword evidence="5" id="KW-0378">Hydrolase</keyword>
<reference evidence="9 10" key="1">
    <citation type="submission" date="2024-04" db="EMBL/GenBank/DDBJ databases">
        <title>Complete genome sequence of Nguyenibacter vanlangesis HBCM-1154, a strain capable of nitrogen fixation, IAA production, and phosphorus solubilization isolated from sugarcane soil.</title>
        <authorList>
            <person name="MY HANH P."/>
        </authorList>
    </citation>
    <scope>NUCLEOTIDE SEQUENCE [LARGE SCALE GENOMIC DNA]</scope>
    <source>
        <strain evidence="9 10">HBCM 1154</strain>
    </source>
</reference>
<evidence type="ECO:0000256" key="3">
    <source>
        <dbReference type="ARBA" id="ARBA00011738"/>
    </source>
</evidence>
<dbReference type="NCBIfam" id="NF006775">
    <property type="entry name" value="PRK09290.2-5"/>
    <property type="match status" value="1"/>
</dbReference>
<evidence type="ECO:0000313" key="9">
    <source>
        <dbReference type="EMBL" id="XAE41870.1"/>
    </source>
</evidence>
<dbReference type="Pfam" id="PF01546">
    <property type="entry name" value="Peptidase_M20"/>
    <property type="match status" value="1"/>
</dbReference>
<organism evidence="9 10">
    <name type="scientific">Nguyenibacter vanlangensis</name>
    <dbReference type="NCBI Taxonomy" id="1216886"/>
    <lineage>
        <taxon>Bacteria</taxon>
        <taxon>Pseudomonadati</taxon>
        <taxon>Pseudomonadota</taxon>
        <taxon>Alphaproteobacteria</taxon>
        <taxon>Acetobacterales</taxon>
        <taxon>Acetobacteraceae</taxon>
        <taxon>Nguyenibacter</taxon>
    </lineage>
</organism>
<dbReference type="NCBIfam" id="TIGR01879">
    <property type="entry name" value="hydantase"/>
    <property type="match status" value="1"/>
</dbReference>
<gene>
    <name evidence="9" type="ORF">AAC691_16550</name>
</gene>
<evidence type="ECO:0000256" key="2">
    <source>
        <dbReference type="ARBA" id="ARBA00006153"/>
    </source>
</evidence>
<dbReference type="InterPro" id="IPR002933">
    <property type="entry name" value="Peptidase_M20"/>
</dbReference>
<evidence type="ECO:0000256" key="4">
    <source>
        <dbReference type="ARBA" id="ARBA00022723"/>
    </source>
</evidence>
<dbReference type="Proteomes" id="UP001449795">
    <property type="component" value="Chromosome"/>
</dbReference>
<evidence type="ECO:0000256" key="5">
    <source>
        <dbReference type="ARBA" id="ARBA00022801"/>
    </source>
</evidence>